<gene>
    <name evidence="1" type="ORF">AWB77_06876</name>
</gene>
<dbReference type="EMBL" id="FCNX02000037">
    <property type="protein sequence ID" value="SAL03812.1"/>
    <property type="molecule type" value="Genomic_DNA"/>
</dbReference>
<proteinExistence type="predicted"/>
<evidence type="ECO:0000313" key="1">
    <source>
        <dbReference type="EMBL" id="SAL03812.1"/>
    </source>
</evidence>
<keyword evidence="1" id="KW-0378">Hydrolase</keyword>
<reference evidence="1" key="1">
    <citation type="submission" date="2016-01" db="EMBL/GenBank/DDBJ databases">
        <authorList>
            <person name="Peeters C."/>
        </authorList>
    </citation>
    <scope>NUCLEOTIDE SEQUENCE</scope>
    <source>
        <strain evidence="1">LMG 29320</strain>
    </source>
</reference>
<dbReference type="SUPFAM" id="SSF52499">
    <property type="entry name" value="Isochorismatase-like hydrolases"/>
    <property type="match status" value="1"/>
</dbReference>
<dbReference type="STRING" id="1777138.AWB77_06876"/>
<dbReference type="AlphaFoldDB" id="A0A158EAA5"/>
<sequence length="53" mass="5811">MQYSFRPNVLADYVDNRALAPHDAILFDMARKCAAAISSEELLSRAAATPART</sequence>
<dbReference type="InterPro" id="IPR036380">
    <property type="entry name" value="Isochorismatase-like_sf"/>
</dbReference>
<dbReference type="GO" id="GO:0016787">
    <property type="term" value="F:hydrolase activity"/>
    <property type="evidence" value="ECO:0007669"/>
    <property type="project" value="UniProtKB-KW"/>
</dbReference>
<comment type="caution">
    <text evidence="1">The sequence shown here is derived from an EMBL/GenBank/DDBJ whole genome shotgun (WGS) entry which is preliminary data.</text>
</comment>
<organism evidence="1 2">
    <name type="scientific">Caballeronia fortuita</name>
    <dbReference type="NCBI Taxonomy" id="1777138"/>
    <lineage>
        <taxon>Bacteria</taxon>
        <taxon>Pseudomonadati</taxon>
        <taxon>Pseudomonadota</taxon>
        <taxon>Betaproteobacteria</taxon>
        <taxon>Burkholderiales</taxon>
        <taxon>Burkholderiaceae</taxon>
        <taxon>Caballeronia</taxon>
    </lineage>
</organism>
<evidence type="ECO:0000313" key="2">
    <source>
        <dbReference type="Proteomes" id="UP000054903"/>
    </source>
</evidence>
<dbReference type="Proteomes" id="UP000054903">
    <property type="component" value="Unassembled WGS sequence"/>
</dbReference>
<name>A0A158EAA5_9BURK</name>
<accession>A0A158EAA5</accession>
<protein>
    <submittedName>
        <fullName evidence="1">Isochorismatase hydrolase</fullName>
    </submittedName>
</protein>
<keyword evidence="2" id="KW-1185">Reference proteome</keyword>